<protein>
    <submittedName>
        <fullName evidence="2">NnrS family protein</fullName>
    </submittedName>
</protein>
<feature type="transmembrane region" description="Helical" evidence="1">
    <location>
        <begin position="378"/>
        <end position="396"/>
    </location>
</feature>
<evidence type="ECO:0000313" key="2">
    <source>
        <dbReference type="EMBL" id="GAA3981697.1"/>
    </source>
</evidence>
<feature type="transmembrane region" description="Helical" evidence="1">
    <location>
        <begin position="315"/>
        <end position="336"/>
    </location>
</feature>
<feature type="transmembrane region" description="Helical" evidence="1">
    <location>
        <begin position="186"/>
        <end position="205"/>
    </location>
</feature>
<keyword evidence="1" id="KW-0812">Transmembrane</keyword>
<reference evidence="3" key="1">
    <citation type="journal article" date="2019" name="Int. J. Syst. Evol. Microbiol.">
        <title>The Global Catalogue of Microorganisms (GCM) 10K type strain sequencing project: providing services to taxonomists for standard genome sequencing and annotation.</title>
        <authorList>
            <consortium name="The Broad Institute Genomics Platform"/>
            <consortium name="The Broad Institute Genome Sequencing Center for Infectious Disease"/>
            <person name="Wu L."/>
            <person name="Ma J."/>
        </authorList>
    </citation>
    <scope>NUCLEOTIDE SEQUENCE [LARGE SCALE GENOMIC DNA]</scope>
    <source>
        <strain evidence="3">JCM 17561</strain>
    </source>
</reference>
<feature type="transmembrane region" description="Helical" evidence="1">
    <location>
        <begin position="285"/>
        <end position="303"/>
    </location>
</feature>
<feature type="transmembrane region" description="Helical" evidence="1">
    <location>
        <begin position="157"/>
        <end position="174"/>
    </location>
</feature>
<feature type="transmembrane region" description="Helical" evidence="1">
    <location>
        <begin position="348"/>
        <end position="366"/>
    </location>
</feature>
<proteinExistence type="predicted"/>
<feature type="transmembrane region" description="Helical" evidence="1">
    <location>
        <begin position="63"/>
        <end position="87"/>
    </location>
</feature>
<evidence type="ECO:0000256" key="1">
    <source>
        <dbReference type="SAM" id="Phobius"/>
    </source>
</evidence>
<feature type="transmembrane region" description="Helical" evidence="1">
    <location>
        <begin position="30"/>
        <end position="51"/>
    </location>
</feature>
<name>A0ABP7QFW4_9BURK</name>
<keyword evidence="1" id="KW-1133">Transmembrane helix</keyword>
<dbReference type="RefSeq" id="WP_344867642.1">
    <property type="nucleotide sequence ID" value="NZ_BAABBP010000001.1"/>
</dbReference>
<keyword evidence="1" id="KW-0472">Membrane</keyword>
<dbReference type="EMBL" id="BAABBP010000001">
    <property type="protein sequence ID" value="GAA3981697.1"/>
    <property type="molecule type" value="Genomic_DNA"/>
</dbReference>
<dbReference type="InterPro" id="IPR010266">
    <property type="entry name" value="NnrS"/>
</dbReference>
<keyword evidence="3" id="KW-1185">Reference proteome</keyword>
<dbReference type="Proteomes" id="UP001501627">
    <property type="component" value="Unassembled WGS sequence"/>
</dbReference>
<organism evidence="2 3">
    <name type="scientific">Comamonas faecalis</name>
    <dbReference type="NCBI Taxonomy" id="1387849"/>
    <lineage>
        <taxon>Bacteria</taxon>
        <taxon>Pseudomonadati</taxon>
        <taxon>Pseudomonadota</taxon>
        <taxon>Betaproteobacteria</taxon>
        <taxon>Burkholderiales</taxon>
        <taxon>Comamonadaceae</taxon>
        <taxon>Comamonas</taxon>
    </lineage>
</organism>
<sequence length="413" mass="43695">MTSEMTGGTTASWNFLRSSHPLWMCGLRPFLLLAMGSAIGLLAWWSLVLAAGMPAPLVAGGALVWHVHELVFGFAMAAVAGFALTALPEFTGLPSASRARLRQLALLWLAARLGFWLSGLLGLPALWLAAIGQVGFALLLLGELLPALRSPDGRRHAAFGWLVLALAGTAAGFYVDALRGQAGLRWLYATLGVLMLLIVVAASRISMRVVNRAIEDLAPGADAYLARPPRRHLASFAIGLYTAAEWAQQGTHLCGWLALAAGAAVLNLLGDWHVGAPLWRRRFPLMLYAMYWCMALGYVALGLSQLDLLPGGSIAGHHLLAMGAMGLAIFVVCSIAGRAHVGLASDTGPWLGLGAALLLLATFWRAGAALLGADMHQVAFAGVLWCAAYAVLLWRVGPGLWRPRTDGKTGCAD</sequence>
<feature type="transmembrane region" description="Helical" evidence="1">
    <location>
        <begin position="125"/>
        <end position="145"/>
    </location>
</feature>
<evidence type="ECO:0000313" key="3">
    <source>
        <dbReference type="Proteomes" id="UP001501627"/>
    </source>
</evidence>
<dbReference type="Pfam" id="PF05940">
    <property type="entry name" value="NnrS"/>
    <property type="match status" value="1"/>
</dbReference>
<accession>A0ABP7QFW4</accession>
<gene>
    <name evidence="2" type="ORF">GCM10022279_01610</name>
</gene>
<comment type="caution">
    <text evidence="2">The sequence shown here is derived from an EMBL/GenBank/DDBJ whole genome shotgun (WGS) entry which is preliminary data.</text>
</comment>